<reference evidence="1 2" key="1">
    <citation type="journal article" date="2015" name="Nature">
        <title>rRNA introns, odd ribosomes, and small enigmatic genomes across a large radiation of phyla.</title>
        <authorList>
            <person name="Brown C.T."/>
            <person name="Hug L.A."/>
            <person name="Thomas B.C."/>
            <person name="Sharon I."/>
            <person name="Castelle C.J."/>
            <person name="Singh A."/>
            <person name="Wilkins M.J."/>
            <person name="Williams K.H."/>
            <person name="Banfield J.F."/>
        </authorList>
    </citation>
    <scope>NUCLEOTIDE SEQUENCE [LARGE SCALE GENOMIC DNA]</scope>
</reference>
<dbReference type="Proteomes" id="UP000034607">
    <property type="component" value="Unassembled WGS sequence"/>
</dbReference>
<evidence type="ECO:0008006" key="3">
    <source>
        <dbReference type="Google" id="ProtNLM"/>
    </source>
</evidence>
<dbReference type="AlphaFoldDB" id="A0A0G1RF09"/>
<evidence type="ECO:0000313" key="1">
    <source>
        <dbReference type="EMBL" id="KKU55706.1"/>
    </source>
</evidence>
<dbReference type="EMBL" id="LCNM01000017">
    <property type="protein sequence ID" value="KKU55706.1"/>
    <property type="molecule type" value="Genomic_DNA"/>
</dbReference>
<protein>
    <recommendedName>
        <fullName evidence="3">ATP synthase subunit delta</fullName>
    </recommendedName>
</protein>
<name>A0A0G1RF09_9BACT</name>
<comment type="caution">
    <text evidence="1">The sequence shown here is derived from an EMBL/GenBank/DDBJ whole genome shotgun (WGS) entry which is preliminary data.</text>
</comment>
<accession>A0A0G1RF09</accession>
<organism evidence="1 2">
    <name type="scientific">Candidatus Amesbacteria bacterium GW2011_GWA2_47_11</name>
    <dbReference type="NCBI Taxonomy" id="1618357"/>
    <lineage>
        <taxon>Bacteria</taxon>
        <taxon>Candidatus Amesiibacteriota</taxon>
    </lineage>
</organism>
<sequence>MSSELWDVIKTKNDLEAAKEQLELLENGLYRRGAGGFERVLESRVREEFAEIIKRKIKKVNNAGINERNIIIHEIKKELTKAKMISITVGIDLPISVINMLHEWIMERMGEGIVINVIKEIDVIAGAKIEYEGRYGDYSWKKLLEAFNWKEIIGNRV</sequence>
<proteinExistence type="predicted"/>
<gene>
    <name evidence="1" type="ORF">UX78_C0017G0009</name>
</gene>
<evidence type="ECO:0000313" key="2">
    <source>
        <dbReference type="Proteomes" id="UP000034607"/>
    </source>
</evidence>